<dbReference type="Proteomes" id="UP001229421">
    <property type="component" value="Unassembled WGS sequence"/>
</dbReference>
<reference evidence="2" key="1">
    <citation type="journal article" date="2023" name="bioRxiv">
        <title>Improved chromosome-level genome assembly for marigold (Tagetes erecta).</title>
        <authorList>
            <person name="Jiang F."/>
            <person name="Yuan L."/>
            <person name="Wang S."/>
            <person name="Wang H."/>
            <person name="Xu D."/>
            <person name="Wang A."/>
            <person name="Fan W."/>
        </authorList>
    </citation>
    <scope>NUCLEOTIDE SEQUENCE</scope>
    <source>
        <strain evidence="2">WSJ</strain>
        <tissue evidence="2">Leaf</tissue>
    </source>
</reference>
<evidence type="ECO:0000256" key="1">
    <source>
        <dbReference type="SAM" id="MobiDB-lite"/>
    </source>
</evidence>
<name>A0AAD8KG52_TARER</name>
<protein>
    <submittedName>
        <fullName evidence="2">Uncharacterized protein</fullName>
    </submittedName>
</protein>
<gene>
    <name evidence="2" type="ORF">QVD17_25543</name>
</gene>
<proteinExistence type="predicted"/>
<feature type="region of interest" description="Disordered" evidence="1">
    <location>
        <begin position="1"/>
        <end position="66"/>
    </location>
</feature>
<organism evidence="2 3">
    <name type="scientific">Tagetes erecta</name>
    <name type="common">African marigold</name>
    <dbReference type="NCBI Taxonomy" id="13708"/>
    <lineage>
        <taxon>Eukaryota</taxon>
        <taxon>Viridiplantae</taxon>
        <taxon>Streptophyta</taxon>
        <taxon>Embryophyta</taxon>
        <taxon>Tracheophyta</taxon>
        <taxon>Spermatophyta</taxon>
        <taxon>Magnoliopsida</taxon>
        <taxon>eudicotyledons</taxon>
        <taxon>Gunneridae</taxon>
        <taxon>Pentapetalae</taxon>
        <taxon>asterids</taxon>
        <taxon>campanulids</taxon>
        <taxon>Asterales</taxon>
        <taxon>Asteraceae</taxon>
        <taxon>Asteroideae</taxon>
        <taxon>Heliantheae alliance</taxon>
        <taxon>Tageteae</taxon>
        <taxon>Tagetes</taxon>
    </lineage>
</organism>
<dbReference type="EMBL" id="JAUHHV010000006">
    <property type="protein sequence ID" value="KAK1422429.1"/>
    <property type="molecule type" value="Genomic_DNA"/>
</dbReference>
<evidence type="ECO:0000313" key="2">
    <source>
        <dbReference type="EMBL" id="KAK1422429.1"/>
    </source>
</evidence>
<evidence type="ECO:0000313" key="3">
    <source>
        <dbReference type="Proteomes" id="UP001229421"/>
    </source>
</evidence>
<dbReference type="AlphaFoldDB" id="A0AAD8KG52"/>
<comment type="caution">
    <text evidence="2">The sequence shown here is derived from an EMBL/GenBank/DDBJ whole genome shotgun (WGS) entry which is preliminary data.</text>
</comment>
<sequence length="159" mass="15493">MGGGGDGSGGGGEGTRGGGGDGDGGGGEGTTGGGGGGEGVGTGGGGGGDGTTGGGDGITGGATGGRGCGGQRGGGLYMKGLFGDVREKGNRPHLPNRYCTWVSRFGEDCAAVIWTILDEVSRVLGGGLVPVLYMEGEQHSIHRLLRAFKNRFGSTDEWQ</sequence>
<keyword evidence="3" id="KW-1185">Reference proteome</keyword>
<accession>A0AAD8KG52</accession>